<comment type="subcellular location">
    <subcellularLocation>
        <location evidence="1">Cell membrane</location>
        <topology evidence="1">Single-pass membrane protein</topology>
    </subcellularLocation>
</comment>
<keyword evidence="3 6" id="KW-0812">Transmembrane</keyword>
<dbReference type="InterPro" id="IPR007168">
    <property type="entry name" value="Phageshock_PspC_N"/>
</dbReference>
<keyword evidence="2" id="KW-1003">Cell membrane</keyword>
<evidence type="ECO:0000256" key="3">
    <source>
        <dbReference type="ARBA" id="ARBA00022692"/>
    </source>
</evidence>
<evidence type="ECO:0000256" key="1">
    <source>
        <dbReference type="ARBA" id="ARBA00004162"/>
    </source>
</evidence>
<organism evidence="8 9">
    <name type="scientific">Plesiomonas shigelloides</name>
    <name type="common">Aeromonas shigelloides</name>
    <dbReference type="NCBI Taxonomy" id="703"/>
    <lineage>
        <taxon>Bacteria</taxon>
        <taxon>Pseudomonadati</taxon>
        <taxon>Pseudomonadota</taxon>
        <taxon>Gammaproteobacteria</taxon>
        <taxon>Enterobacterales</taxon>
        <taxon>Enterobacteriaceae</taxon>
        <taxon>Plesiomonas</taxon>
    </lineage>
</organism>
<evidence type="ECO:0000313" key="8">
    <source>
        <dbReference type="EMBL" id="MBO1108299.1"/>
    </source>
</evidence>
<evidence type="ECO:0000259" key="7">
    <source>
        <dbReference type="Pfam" id="PF04024"/>
    </source>
</evidence>
<protein>
    <submittedName>
        <fullName evidence="8">Envelope stress response membrane protein PspC</fullName>
    </submittedName>
</protein>
<evidence type="ECO:0000256" key="6">
    <source>
        <dbReference type="SAM" id="Phobius"/>
    </source>
</evidence>
<accession>A0A8I1W5L3</accession>
<evidence type="ECO:0000256" key="2">
    <source>
        <dbReference type="ARBA" id="ARBA00022475"/>
    </source>
</evidence>
<feature type="domain" description="Phage shock protein PspC N-terminal" evidence="7">
    <location>
        <begin position="6"/>
        <end position="63"/>
    </location>
</feature>
<dbReference type="PANTHER" id="PTHR33885">
    <property type="entry name" value="PHAGE SHOCK PROTEIN C"/>
    <property type="match status" value="1"/>
</dbReference>
<feature type="transmembrane region" description="Helical" evidence="6">
    <location>
        <begin position="32"/>
        <end position="60"/>
    </location>
</feature>
<name>A0A8I1W5L3_PLESH</name>
<sequence>MTGNGNLYRYPREGKVAGVCAGLAHYFGIEVWLVRIMVITVFLFGGAGIVILAYLAAWLFMDKYTGEGEVVYEEPALKSKTWQAGESAHRRIQTLDQEFSELETQLRRLEGYVTSETFKVRNKFRQL</sequence>
<dbReference type="PANTHER" id="PTHR33885:SF3">
    <property type="entry name" value="PHAGE SHOCK PROTEIN C"/>
    <property type="match status" value="1"/>
</dbReference>
<evidence type="ECO:0000313" key="9">
    <source>
        <dbReference type="Proteomes" id="UP000664658"/>
    </source>
</evidence>
<gene>
    <name evidence="8" type="primary">pspC</name>
    <name evidence="8" type="ORF">J2R62_08705</name>
</gene>
<comment type="caution">
    <text evidence="8">The sequence shown here is derived from an EMBL/GenBank/DDBJ whole genome shotgun (WGS) entry which is preliminary data.</text>
</comment>
<dbReference type="Pfam" id="PF04024">
    <property type="entry name" value="PspC"/>
    <property type="match status" value="1"/>
</dbReference>
<dbReference type="Proteomes" id="UP000664658">
    <property type="component" value="Unassembled WGS sequence"/>
</dbReference>
<dbReference type="AlphaFoldDB" id="A0A8I1W5L3"/>
<dbReference type="EMBL" id="JAFNAA010000008">
    <property type="protein sequence ID" value="MBO1108299.1"/>
    <property type="molecule type" value="Genomic_DNA"/>
</dbReference>
<dbReference type="GO" id="GO:0005886">
    <property type="term" value="C:plasma membrane"/>
    <property type="evidence" value="ECO:0007669"/>
    <property type="project" value="UniProtKB-SubCell"/>
</dbReference>
<keyword evidence="5 6" id="KW-0472">Membrane</keyword>
<reference evidence="8" key="1">
    <citation type="submission" date="2021-03" db="EMBL/GenBank/DDBJ databases">
        <title>Plesiomonas shigelloides zfcc0051, isolated from zebrafish feces.</title>
        <authorList>
            <person name="Vanderhoek Z."/>
            <person name="Gaulke C."/>
        </authorList>
    </citation>
    <scope>NUCLEOTIDE SEQUENCE</scope>
    <source>
        <strain evidence="8">Zfcc0051</strain>
    </source>
</reference>
<keyword evidence="4 6" id="KW-1133">Transmembrane helix</keyword>
<dbReference type="InterPro" id="IPR052027">
    <property type="entry name" value="PspC"/>
</dbReference>
<evidence type="ECO:0000256" key="5">
    <source>
        <dbReference type="ARBA" id="ARBA00023136"/>
    </source>
</evidence>
<proteinExistence type="predicted"/>
<dbReference type="InterPro" id="IPR014320">
    <property type="entry name" value="Phageshock_PspC"/>
</dbReference>
<dbReference type="NCBIfam" id="TIGR02978">
    <property type="entry name" value="phageshock_pspC"/>
    <property type="match status" value="1"/>
</dbReference>
<dbReference type="RefSeq" id="WP_039046212.1">
    <property type="nucleotide sequence ID" value="NZ_CP076372.1"/>
</dbReference>
<evidence type="ECO:0000256" key="4">
    <source>
        <dbReference type="ARBA" id="ARBA00022989"/>
    </source>
</evidence>